<organism evidence="2 3">
    <name type="scientific">Linnemannia exigua</name>
    <dbReference type="NCBI Taxonomy" id="604196"/>
    <lineage>
        <taxon>Eukaryota</taxon>
        <taxon>Fungi</taxon>
        <taxon>Fungi incertae sedis</taxon>
        <taxon>Mucoromycota</taxon>
        <taxon>Mortierellomycotina</taxon>
        <taxon>Mortierellomycetes</taxon>
        <taxon>Mortierellales</taxon>
        <taxon>Mortierellaceae</taxon>
        <taxon>Linnemannia</taxon>
    </lineage>
</organism>
<keyword evidence="3" id="KW-1185">Reference proteome</keyword>
<dbReference type="PANTHER" id="PTHR43328:SF1">
    <property type="entry name" value="N-ACETYLTRANSFERASE DOMAIN-CONTAINING PROTEIN"/>
    <property type="match status" value="1"/>
</dbReference>
<evidence type="ECO:0000259" key="1">
    <source>
        <dbReference type="PROSITE" id="PS51186"/>
    </source>
</evidence>
<dbReference type="AlphaFoldDB" id="A0AAD4H6Q0"/>
<dbReference type="Pfam" id="PF13302">
    <property type="entry name" value="Acetyltransf_3"/>
    <property type="match status" value="1"/>
</dbReference>
<proteinExistence type="predicted"/>
<evidence type="ECO:0000313" key="3">
    <source>
        <dbReference type="Proteomes" id="UP001194580"/>
    </source>
</evidence>
<name>A0AAD4H6Q0_9FUNG</name>
<dbReference type="Proteomes" id="UP001194580">
    <property type="component" value="Unassembled WGS sequence"/>
</dbReference>
<reference evidence="2" key="1">
    <citation type="journal article" date="2020" name="Fungal Divers.">
        <title>Resolving the Mortierellaceae phylogeny through synthesis of multi-gene phylogenetics and phylogenomics.</title>
        <authorList>
            <person name="Vandepol N."/>
            <person name="Liber J."/>
            <person name="Desiro A."/>
            <person name="Na H."/>
            <person name="Kennedy M."/>
            <person name="Barry K."/>
            <person name="Grigoriev I.V."/>
            <person name="Miller A.N."/>
            <person name="O'Donnell K."/>
            <person name="Stajich J.E."/>
            <person name="Bonito G."/>
        </authorList>
    </citation>
    <scope>NUCLEOTIDE SEQUENCE</scope>
    <source>
        <strain evidence="2">NRRL 28262</strain>
    </source>
</reference>
<dbReference type="InterPro" id="IPR016181">
    <property type="entry name" value="Acyl_CoA_acyltransferase"/>
</dbReference>
<protein>
    <recommendedName>
        <fullName evidence="1">N-acetyltransferase domain-containing protein</fullName>
    </recommendedName>
</protein>
<evidence type="ECO:0000313" key="2">
    <source>
        <dbReference type="EMBL" id="KAG0274774.1"/>
    </source>
</evidence>
<feature type="domain" description="N-acetyltransferase" evidence="1">
    <location>
        <begin position="34"/>
        <end position="205"/>
    </location>
</feature>
<dbReference type="EMBL" id="JAAAIL010000563">
    <property type="protein sequence ID" value="KAG0274774.1"/>
    <property type="molecule type" value="Genomic_DNA"/>
</dbReference>
<gene>
    <name evidence="2" type="ORF">BGZ95_009483</name>
</gene>
<sequence>MANLADSEKRSPEEHKRLLNLHNSFKPVWLTETVQLGPWLPSDRDVLVEFLNDPRVYPFFSGPPYPYTLKDADAWLALRVDRMTKTGGTPLDFAFRDMARGGKAVGCISISNESDDVLEGDDIGYWLAPDYRGLGLMAKALKIMLYRVSVVEVGKRKFNAHAFVGNYASRKTLEKVGFVVQENMSGTIVKDGKEIPRWVLRLYLTDEDVARWGEEIHKATPIPLVVL</sequence>
<dbReference type="SUPFAM" id="SSF55729">
    <property type="entry name" value="Acyl-CoA N-acyltransferases (Nat)"/>
    <property type="match status" value="1"/>
</dbReference>
<dbReference type="PROSITE" id="PS51186">
    <property type="entry name" value="GNAT"/>
    <property type="match status" value="1"/>
</dbReference>
<comment type="caution">
    <text evidence="2">The sequence shown here is derived from an EMBL/GenBank/DDBJ whole genome shotgun (WGS) entry which is preliminary data.</text>
</comment>
<dbReference type="PANTHER" id="PTHR43328">
    <property type="entry name" value="ACETYLTRANSFERASE-RELATED"/>
    <property type="match status" value="1"/>
</dbReference>
<dbReference type="GO" id="GO:0016747">
    <property type="term" value="F:acyltransferase activity, transferring groups other than amino-acyl groups"/>
    <property type="evidence" value="ECO:0007669"/>
    <property type="project" value="InterPro"/>
</dbReference>
<accession>A0AAD4H6Q0</accession>
<dbReference type="Gene3D" id="3.40.630.30">
    <property type="match status" value="1"/>
</dbReference>
<dbReference type="InterPro" id="IPR000182">
    <property type="entry name" value="GNAT_dom"/>
</dbReference>